<protein>
    <submittedName>
        <fullName evidence="1">Aspartyl-tRNA(Asn) amidotransferase subunit A</fullName>
    </submittedName>
</protein>
<dbReference type="KEGG" id="age:AA314_06314"/>
<organism evidence="1 2">
    <name type="scientific">Archangium gephyra</name>
    <dbReference type="NCBI Taxonomy" id="48"/>
    <lineage>
        <taxon>Bacteria</taxon>
        <taxon>Pseudomonadati</taxon>
        <taxon>Myxococcota</taxon>
        <taxon>Myxococcia</taxon>
        <taxon>Myxococcales</taxon>
        <taxon>Cystobacterineae</taxon>
        <taxon>Archangiaceae</taxon>
        <taxon>Archangium</taxon>
    </lineage>
</organism>
<dbReference type="Proteomes" id="UP000035579">
    <property type="component" value="Chromosome"/>
</dbReference>
<sequence length="73" mass="7869">MAIQGYDALDATALAELVRKKELQPTELVEEAISRIEAVNPKLNAVVHKMYEQARKAAAGPLPQGPSPGCPSW</sequence>
<accession>A0AAC8QCG8</accession>
<reference evidence="1 2" key="1">
    <citation type="submission" date="2015-05" db="EMBL/GenBank/DDBJ databases">
        <title>Genome assembly of Archangium gephyra DSM 2261.</title>
        <authorList>
            <person name="Sharma G."/>
            <person name="Subramanian S."/>
        </authorList>
    </citation>
    <scope>NUCLEOTIDE SEQUENCE [LARGE SCALE GENOMIC DNA]</scope>
    <source>
        <strain evidence="1 2">DSM 2261</strain>
    </source>
</reference>
<dbReference type="AlphaFoldDB" id="A0AAC8QCG8"/>
<proteinExistence type="predicted"/>
<dbReference type="EMBL" id="CP011509">
    <property type="protein sequence ID" value="AKJ04688.1"/>
    <property type="molecule type" value="Genomic_DNA"/>
</dbReference>
<name>A0AAC8QCG8_9BACT</name>
<dbReference type="RefSeq" id="WP_338022001.1">
    <property type="nucleotide sequence ID" value="NZ_CP011509.1"/>
</dbReference>
<dbReference type="InterPro" id="IPR036928">
    <property type="entry name" value="AS_sf"/>
</dbReference>
<evidence type="ECO:0000313" key="2">
    <source>
        <dbReference type="Proteomes" id="UP000035579"/>
    </source>
</evidence>
<evidence type="ECO:0000313" key="1">
    <source>
        <dbReference type="EMBL" id="AKJ04688.1"/>
    </source>
</evidence>
<gene>
    <name evidence="1" type="ORF">AA314_06314</name>
</gene>
<dbReference type="Gene3D" id="3.90.1300.10">
    <property type="entry name" value="Amidase signature (AS) domain"/>
    <property type="match status" value="1"/>
</dbReference>
<dbReference type="SUPFAM" id="SSF75304">
    <property type="entry name" value="Amidase signature (AS) enzymes"/>
    <property type="match status" value="1"/>
</dbReference>